<dbReference type="InterPro" id="IPR002641">
    <property type="entry name" value="PNPLA_dom"/>
</dbReference>
<feature type="short sequence motif" description="GXSXG" evidence="4">
    <location>
        <begin position="39"/>
        <end position="43"/>
    </location>
</feature>
<dbReference type="CDD" id="cd07208">
    <property type="entry name" value="Pat_hypo_Ecoli_yjju_like"/>
    <property type="match status" value="1"/>
</dbReference>
<keyword evidence="3 4" id="KW-0443">Lipid metabolism</keyword>
<sequence length="285" mass="30637">MAKPALVVQGGGMRGVYSIGALAELESEGLRDAFSVVVGSSAGAINGAYFLAGQANVGERIYVDDLSHKAFINPARLWKVVDVDYLIDEVVKEHYPLDVVALKSAPAELLTVLTDAETGEAFVVSNREADDLHEVLRATAALPALYNKRIPLGGRRYIDGGIVAPVPVDQALEAGATQALVVMTRSFTFLQDDLGAAMKWLGRRLARGQADFVKENISRPSPHYAALLQRLAAEHTVTPRVTWTVAPSEIRADRTGIDASVLAATARLGRSDMRAMLDQEFTPGQ</sequence>
<dbReference type="SUPFAM" id="SSF52151">
    <property type="entry name" value="FabD/lysophospholipase-like"/>
    <property type="match status" value="1"/>
</dbReference>
<dbReference type="Gene3D" id="3.40.1090.10">
    <property type="entry name" value="Cytosolic phospholipase A2 catalytic domain"/>
    <property type="match status" value="2"/>
</dbReference>
<accession>A0ABT9P5F3</accession>
<dbReference type="InterPro" id="IPR016035">
    <property type="entry name" value="Acyl_Trfase/lysoPLipase"/>
</dbReference>
<dbReference type="PANTHER" id="PTHR14226:SF25">
    <property type="entry name" value="PHOSPHOESTERASE"/>
    <property type="match status" value="1"/>
</dbReference>
<dbReference type="Proteomes" id="UP001235712">
    <property type="component" value="Unassembled WGS sequence"/>
</dbReference>
<evidence type="ECO:0000256" key="4">
    <source>
        <dbReference type="PROSITE-ProRule" id="PRU01161"/>
    </source>
</evidence>
<dbReference type="EMBL" id="JAUSQZ010000001">
    <property type="protein sequence ID" value="MDP9827918.1"/>
    <property type="molecule type" value="Genomic_DNA"/>
</dbReference>
<name>A0ABT9P5F3_9ACTN</name>
<feature type="active site" description="Proton acceptor" evidence="4">
    <location>
        <position position="159"/>
    </location>
</feature>
<dbReference type="InterPro" id="IPR037483">
    <property type="entry name" value="YjjU-like"/>
</dbReference>
<evidence type="ECO:0000256" key="2">
    <source>
        <dbReference type="ARBA" id="ARBA00022963"/>
    </source>
</evidence>
<evidence type="ECO:0000256" key="1">
    <source>
        <dbReference type="ARBA" id="ARBA00022801"/>
    </source>
</evidence>
<evidence type="ECO:0000313" key="7">
    <source>
        <dbReference type="Proteomes" id="UP001235712"/>
    </source>
</evidence>
<keyword evidence="1 4" id="KW-0378">Hydrolase</keyword>
<comment type="caution">
    <text evidence="6">The sequence shown here is derived from an EMBL/GenBank/DDBJ whole genome shotgun (WGS) entry which is preliminary data.</text>
</comment>
<feature type="active site" description="Nucleophile" evidence="4">
    <location>
        <position position="41"/>
    </location>
</feature>
<feature type="domain" description="PNPLA" evidence="5">
    <location>
        <begin position="6"/>
        <end position="172"/>
    </location>
</feature>
<evidence type="ECO:0000256" key="3">
    <source>
        <dbReference type="ARBA" id="ARBA00023098"/>
    </source>
</evidence>
<proteinExistence type="predicted"/>
<dbReference type="Pfam" id="PF01734">
    <property type="entry name" value="Patatin"/>
    <property type="match status" value="1"/>
</dbReference>
<evidence type="ECO:0000259" key="5">
    <source>
        <dbReference type="PROSITE" id="PS51635"/>
    </source>
</evidence>
<dbReference type="RefSeq" id="WP_307244565.1">
    <property type="nucleotide sequence ID" value="NZ_JAUSQZ010000001.1"/>
</dbReference>
<gene>
    <name evidence="6" type="ORF">J2S57_003667</name>
</gene>
<dbReference type="PROSITE" id="PS51635">
    <property type="entry name" value="PNPLA"/>
    <property type="match status" value="1"/>
</dbReference>
<evidence type="ECO:0000313" key="6">
    <source>
        <dbReference type="EMBL" id="MDP9827918.1"/>
    </source>
</evidence>
<protein>
    <submittedName>
        <fullName evidence="6">Patatin/cPLA2 family phospholipase</fullName>
    </submittedName>
</protein>
<dbReference type="PANTHER" id="PTHR14226">
    <property type="entry name" value="NEUROPATHY TARGET ESTERASE/SWISS CHEESE D.MELANOGASTER"/>
    <property type="match status" value="1"/>
</dbReference>
<reference evidence="6 7" key="1">
    <citation type="submission" date="2023-07" db="EMBL/GenBank/DDBJ databases">
        <title>Sequencing the genomes of 1000 actinobacteria strains.</title>
        <authorList>
            <person name="Klenk H.-P."/>
        </authorList>
    </citation>
    <scope>NUCLEOTIDE SEQUENCE [LARGE SCALE GENOMIC DNA]</scope>
    <source>
        <strain evidence="6 7">DSM 44388</strain>
    </source>
</reference>
<keyword evidence="2 4" id="KW-0442">Lipid degradation</keyword>
<dbReference type="InterPro" id="IPR050301">
    <property type="entry name" value="NTE"/>
</dbReference>
<feature type="short sequence motif" description="DGA/G" evidence="4">
    <location>
        <begin position="159"/>
        <end position="161"/>
    </location>
</feature>
<organism evidence="6 7">
    <name type="scientific">Kineosporia succinea</name>
    <dbReference type="NCBI Taxonomy" id="84632"/>
    <lineage>
        <taxon>Bacteria</taxon>
        <taxon>Bacillati</taxon>
        <taxon>Actinomycetota</taxon>
        <taxon>Actinomycetes</taxon>
        <taxon>Kineosporiales</taxon>
        <taxon>Kineosporiaceae</taxon>
        <taxon>Kineosporia</taxon>
    </lineage>
</organism>
<keyword evidence="7" id="KW-1185">Reference proteome</keyword>
<feature type="short sequence motif" description="GXGXXG" evidence="4">
    <location>
        <begin position="10"/>
        <end position="15"/>
    </location>
</feature>